<evidence type="ECO:0000313" key="4">
    <source>
        <dbReference type="Proteomes" id="UP000306416"/>
    </source>
</evidence>
<dbReference type="Pfam" id="PF09699">
    <property type="entry name" value="Paired_CXXCH_1"/>
    <property type="match status" value="1"/>
</dbReference>
<keyword evidence="1" id="KW-0732">Signal</keyword>
<sequence length="147" mass="15723">MNRPDKGANMPWSNRKSAMIAAAAALLIANAGPAPADAPPEIDPLSRECIGCHDGAAGPDVRVNLRNNASNKTMHVHSFDGEHPIGMIYQSYVNKQGYKPISPQERNMVMVNGAVGCLTCHDPLNPAKGHLIKSDKNSALCITCHDK</sequence>
<feature type="signal peptide" evidence="1">
    <location>
        <begin position="1"/>
        <end position="36"/>
    </location>
</feature>
<name>A0A4S1CMH0_9BACT</name>
<comment type="caution">
    <text evidence="3">The sequence shown here is derived from an EMBL/GenBank/DDBJ whole genome shotgun (WGS) entry which is preliminary data.</text>
</comment>
<dbReference type="SUPFAM" id="SSF48695">
    <property type="entry name" value="Multiheme cytochromes"/>
    <property type="match status" value="1"/>
</dbReference>
<dbReference type="Gene3D" id="1.10.1130.10">
    <property type="entry name" value="Flavocytochrome C3, Chain A"/>
    <property type="match status" value="1"/>
</dbReference>
<dbReference type="Proteomes" id="UP000306416">
    <property type="component" value="Unassembled WGS sequence"/>
</dbReference>
<feature type="domain" description="Doubled CXXCH motif" evidence="2">
    <location>
        <begin position="115"/>
        <end position="147"/>
    </location>
</feature>
<dbReference type="InterPro" id="IPR036280">
    <property type="entry name" value="Multihaem_cyt_sf"/>
</dbReference>
<evidence type="ECO:0000256" key="1">
    <source>
        <dbReference type="SAM" id="SignalP"/>
    </source>
</evidence>
<dbReference type="EMBL" id="SRSC01000001">
    <property type="protein sequence ID" value="TGU74436.1"/>
    <property type="molecule type" value="Genomic_DNA"/>
</dbReference>
<feature type="chain" id="PRO_5021034314" description="Doubled CXXCH motif domain-containing protein" evidence="1">
    <location>
        <begin position="37"/>
        <end position="147"/>
    </location>
</feature>
<gene>
    <name evidence="3" type="ORF">E4633_02940</name>
</gene>
<evidence type="ECO:0000259" key="2">
    <source>
        <dbReference type="Pfam" id="PF09699"/>
    </source>
</evidence>
<dbReference type="AlphaFoldDB" id="A0A4S1CMH0"/>
<accession>A0A4S1CMH0</accession>
<reference evidence="3 4" key="1">
    <citation type="submission" date="2019-04" db="EMBL/GenBank/DDBJ databases">
        <title>Geobacter oryzae sp. nov., ferric-reducing bacteria isolated from paddy soil.</title>
        <authorList>
            <person name="Xu Z."/>
            <person name="Masuda Y."/>
            <person name="Itoh H."/>
            <person name="Senoo K."/>
        </authorList>
    </citation>
    <scope>NUCLEOTIDE SEQUENCE [LARGE SCALE GENOMIC DNA]</scope>
    <source>
        <strain evidence="3 4">Red111</strain>
    </source>
</reference>
<evidence type="ECO:0000313" key="3">
    <source>
        <dbReference type="EMBL" id="TGU74436.1"/>
    </source>
</evidence>
<organism evidence="3 4">
    <name type="scientific">Geomonas terrae</name>
    <dbReference type="NCBI Taxonomy" id="2562681"/>
    <lineage>
        <taxon>Bacteria</taxon>
        <taxon>Pseudomonadati</taxon>
        <taxon>Thermodesulfobacteriota</taxon>
        <taxon>Desulfuromonadia</taxon>
        <taxon>Geobacterales</taxon>
        <taxon>Geobacteraceae</taxon>
        <taxon>Geomonas</taxon>
    </lineage>
</organism>
<proteinExistence type="predicted"/>
<protein>
    <recommendedName>
        <fullName evidence="2">Doubled CXXCH motif domain-containing protein</fullName>
    </recommendedName>
</protein>
<keyword evidence="4" id="KW-1185">Reference proteome</keyword>
<dbReference type="InterPro" id="IPR010177">
    <property type="entry name" value="Paired_CXXCH_1"/>
</dbReference>